<gene>
    <name evidence="8" type="ORF">J2W40_003035</name>
</gene>
<organism evidence="8 9">
    <name type="scientific">Sphingobium xenophagum</name>
    <dbReference type="NCBI Taxonomy" id="121428"/>
    <lineage>
        <taxon>Bacteria</taxon>
        <taxon>Pseudomonadati</taxon>
        <taxon>Pseudomonadota</taxon>
        <taxon>Alphaproteobacteria</taxon>
        <taxon>Sphingomonadales</taxon>
        <taxon>Sphingomonadaceae</taxon>
        <taxon>Sphingobium</taxon>
    </lineage>
</organism>
<protein>
    <recommendedName>
        <fullName evidence="10">Cellulase Ig-like domain-containing protein</fullName>
    </recommendedName>
</protein>
<dbReference type="InterPro" id="IPR004197">
    <property type="entry name" value="Cellulase_Ig-like"/>
</dbReference>
<evidence type="ECO:0000256" key="3">
    <source>
        <dbReference type="ARBA" id="ARBA00023326"/>
    </source>
</evidence>
<keyword evidence="9" id="KW-1185">Reference proteome</keyword>
<dbReference type="Pfam" id="PF00759">
    <property type="entry name" value="Glyco_hydro_9"/>
    <property type="match status" value="1"/>
</dbReference>
<feature type="domain" description="Cellulase Ig-like" evidence="7">
    <location>
        <begin position="275"/>
        <end position="356"/>
    </location>
</feature>
<evidence type="ECO:0000313" key="9">
    <source>
        <dbReference type="Proteomes" id="UP001267638"/>
    </source>
</evidence>
<feature type="signal peptide" evidence="5">
    <location>
        <begin position="1"/>
        <end position="22"/>
    </location>
</feature>
<feature type="chain" id="PRO_5045056280" description="Cellulase Ig-like domain-containing protein" evidence="5">
    <location>
        <begin position="23"/>
        <end position="839"/>
    </location>
</feature>
<feature type="region of interest" description="Disordered" evidence="4">
    <location>
        <begin position="184"/>
        <end position="204"/>
    </location>
</feature>
<dbReference type="InterPro" id="IPR001701">
    <property type="entry name" value="Glyco_hydro_9"/>
</dbReference>
<comment type="caution">
    <text evidence="8">The sequence shown here is derived from an EMBL/GenBank/DDBJ whole genome shotgun (WGS) entry which is preliminary data.</text>
</comment>
<evidence type="ECO:0000256" key="1">
    <source>
        <dbReference type="ARBA" id="ARBA00007072"/>
    </source>
</evidence>
<dbReference type="SUPFAM" id="SSF81296">
    <property type="entry name" value="E set domains"/>
    <property type="match status" value="1"/>
</dbReference>
<dbReference type="Proteomes" id="UP001267638">
    <property type="component" value="Unassembled WGS sequence"/>
</dbReference>
<sequence>MKRLRASCVGIALLLSSTAAIAQTPSEPALQLNEKGYFEGPAVNVLAFSNWYDGLFADAKISGIEIIQQGVRSATNGDVRLSATPGQWDAIGALVDRKVDAKTGVIETTLRYAAHDWQYVIRAERRGGAVELSIILDKPVPQALAGKAGFNLELLPSAYFHHAYMADERTGTFPIYPASAMERTAERNAASGRSEGPGAEPLPMASGRRFVLAPEDPARRISVSSDQPIALYDGRNQAQNGWFVLRSILPANKTGMVLQWTVKPQADPDWLRTPVIAHSQLGYAPDGPKIATVELDRNDKRRPPIKLLRLDANGAAVPVATGPIKPWGEYLRYHYLQLDFSAVKQPGLYMLEYGDVRTAPFRIAQDVYADAWHPTNDVYFPVAMDHMSVNEAYRSWHGDSHRDDARQAPLNHEHIDLYRQGPTTDTRFKPGEHIPGLNVGGWYDAGDFDIRTQSQYQVVRSLADATERYRLDRDTVSVDQARRHVEIHVPDGKPDMVQQVAHGTLQLLAQFDAVGHAIHGIVEPDVAQYTHLGDAVNKTDGLPYDPVLKPGEVRNGRSGTPDDRWAFTSKSSALNYGSIAGLAAAVRVLRGQDDALAQRALETAERVWQQEQGQAPDLFSHGNTTGGPLDSEMFAAAVELLRTTRKPVYAAKVQALWPTIEKSFDFNAQTAVAAIPFMPASYRTAMVPAVQRWQAKSLEIARANPFAVPITTGGWAGSGTVLSYALTAEALHRAFPDIVGRDAVFHGMAFLTGHHPASDISFVSGVGTVSKEVAYGNNRADFSFIAGGVVPGILVIKPDFPENHEDWPYFWGQNEYVIPEGAAWIELANAANHLSKGTK</sequence>
<dbReference type="CDD" id="cd02850">
    <property type="entry name" value="E_set_Cellulase_N"/>
    <property type="match status" value="1"/>
</dbReference>
<evidence type="ECO:0000256" key="5">
    <source>
        <dbReference type="SAM" id="SignalP"/>
    </source>
</evidence>
<evidence type="ECO:0000259" key="7">
    <source>
        <dbReference type="Pfam" id="PF02927"/>
    </source>
</evidence>
<keyword evidence="3" id="KW-0624">Polysaccharide degradation</keyword>
<comment type="similarity">
    <text evidence="1">Belongs to the glycosyl hydrolase 9 (cellulase E) family.</text>
</comment>
<dbReference type="Gene3D" id="1.50.10.10">
    <property type="match status" value="1"/>
</dbReference>
<name>A0ABU1X3Y3_SPHXE</name>
<feature type="domain" description="Glycoside hydrolase family 9" evidence="6">
    <location>
        <begin position="395"/>
        <end position="816"/>
    </location>
</feature>
<dbReference type="Pfam" id="PF02927">
    <property type="entry name" value="CelD_N"/>
    <property type="match status" value="1"/>
</dbReference>
<evidence type="ECO:0008006" key="10">
    <source>
        <dbReference type="Google" id="ProtNLM"/>
    </source>
</evidence>
<dbReference type="InterPro" id="IPR008928">
    <property type="entry name" value="6-hairpin_glycosidase_sf"/>
</dbReference>
<evidence type="ECO:0000256" key="4">
    <source>
        <dbReference type="SAM" id="MobiDB-lite"/>
    </source>
</evidence>
<dbReference type="Gene3D" id="2.60.40.10">
    <property type="entry name" value="Immunoglobulins"/>
    <property type="match status" value="1"/>
</dbReference>
<evidence type="ECO:0000313" key="8">
    <source>
        <dbReference type="EMBL" id="MDR7156194.1"/>
    </source>
</evidence>
<dbReference type="InterPro" id="IPR012341">
    <property type="entry name" value="6hp_glycosidase-like_sf"/>
</dbReference>
<dbReference type="EMBL" id="JAVDWV010000014">
    <property type="protein sequence ID" value="MDR7156194.1"/>
    <property type="molecule type" value="Genomic_DNA"/>
</dbReference>
<dbReference type="RefSeq" id="WP_310226223.1">
    <property type="nucleotide sequence ID" value="NZ_JAVDWV010000014.1"/>
</dbReference>
<keyword evidence="2" id="KW-0119">Carbohydrate metabolism</keyword>
<accession>A0ABU1X3Y3</accession>
<keyword evidence="5" id="KW-0732">Signal</keyword>
<evidence type="ECO:0000256" key="2">
    <source>
        <dbReference type="ARBA" id="ARBA00023277"/>
    </source>
</evidence>
<evidence type="ECO:0000259" key="6">
    <source>
        <dbReference type="Pfam" id="PF00759"/>
    </source>
</evidence>
<dbReference type="InterPro" id="IPR014756">
    <property type="entry name" value="Ig_E-set"/>
</dbReference>
<dbReference type="SUPFAM" id="SSF48208">
    <property type="entry name" value="Six-hairpin glycosidases"/>
    <property type="match status" value="1"/>
</dbReference>
<reference evidence="8 9" key="1">
    <citation type="submission" date="2023-07" db="EMBL/GenBank/DDBJ databases">
        <title>Sorghum-associated microbial communities from plants grown in Nebraska, USA.</title>
        <authorList>
            <person name="Schachtman D."/>
        </authorList>
    </citation>
    <scope>NUCLEOTIDE SEQUENCE [LARGE SCALE GENOMIC DNA]</scope>
    <source>
        <strain evidence="8 9">4256</strain>
    </source>
</reference>
<proteinExistence type="inferred from homology"/>
<dbReference type="InterPro" id="IPR013783">
    <property type="entry name" value="Ig-like_fold"/>
</dbReference>